<reference evidence="1" key="2">
    <citation type="submission" date="2018-10" db="UniProtKB">
        <authorList>
            <consortium name="EnsemblPlants"/>
        </authorList>
    </citation>
    <scope>IDENTIFICATION</scope>
</reference>
<sequence>MAAHAAADPFEPQKQDQETVICRWKRKRRPVACNFYKCIQSRNDIPNRALVISEVNGSFGKWLSLRKENELFDQCTMRPLLKNMVIQLVGLVESVLLKNKCPVGLSMKDLYIKILHNGTAKLQVLIPEVQVASQGLEVKAWKSVRTIVDGCFAKFKIVPDEATRGFISSIGILTKNTEVLFADFPDQWDNSRKGAFLMESCAHANIVSSTFNAKDSGLRWPLGQDGETPWVLQQLIYRGQKFSQYNKDFPYDYVKLCRNTYKHFDELPKYIKNKLGGDKDGLLNQMEKWTPGIWRILYVAVHKNKK</sequence>
<dbReference type="Gramene" id="TraesCS3B03G0994100.1">
    <property type="protein sequence ID" value="TraesCS3B03G0994100.1.CDS"/>
    <property type="gene ID" value="TraesCS3B03G0994100"/>
</dbReference>
<evidence type="ECO:0000313" key="2">
    <source>
        <dbReference type="Proteomes" id="UP000019116"/>
    </source>
</evidence>
<organism evidence="1">
    <name type="scientific">Triticum aestivum</name>
    <name type="common">Wheat</name>
    <dbReference type="NCBI Taxonomy" id="4565"/>
    <lineage>
        <taxon>Eukaryota</taxon>
        <taxon>Viridiplantae</taxon>
        <taxon>Streptophyta</taxon>
        <taxon>Embryophyta</taxon>
        <taxon>Tracheophyta</taxon>
        <taxon>Spermatophyta</taxon>
        <taxon>Magnoliopsida</taxon>
        <taxon>Liliopsida</taxon>
        <taxon>Poales</taxon>
        <taxon>Poaceae</taxon>
        <taxon>BOP clade</taxon>
        <taxon>Pooideae</taxon>
        <taxon>Triticodae</taxon>
        <taxon>Triticeae</taxon>
        <taxon>Triticinae</taxon>
        <taxon>Triticum</taxon>
    </lineage>
</organism>
<dbReference type="Gramene" id="TraesCS3B02G398600.1">
    <property type="protein sequence ID" value="TraesCS3B02G398600.1"/>
    <property type="gene ID" value="TraesCS3B02G398600"/>
</dbReference>
<dbReference type="Gramene" id="TraesWEE_scaffold_015118_01G000100.1">
    <property type="protein sequence ID" value="TraesWEE_scaffold_015118_01G000100.1"/>
    <property type="gene ID" value="TraesWEE_scaffold_015118_01G000100"/>
</dbReference>
<dbReference type="AlphaFoldDB" id="A0A3B6FSV7"/>
<dbReference type="RefSeq" id="XP_044345054.1">
    <property type="nucleotide sequence ID" value="XM_044489119.1"/>
</dbReference>
<dbReference type="Gramene" id="TraesARI3B03G01739450.1">
    <property type="protein sequence ID" value="TraesARI3B03G01739450.1"/>
    <property type="gene ID" value="TraesARI3B03G01739450"/>
</dbReference>
<dbReference type="Gene3D" id="1.20.1440.180">
    <property type="entry name" value="KEN domain"/>
    <property type="match status" value="1"/>
</dbReference>
<keyword evidence="2" id="KW-1185">Reference proteome</keyword>
<protein>
    <recommendedName>
        <fullName evidence="3">KEN domain-containing protein</fullName>
    </recommendedName>
</protein>
<dbReference type="EnsemblPlants" id="TraesCS3B02G398600.1">
    <property type="protein sequence ID" value="TraesCS3B02G398600.1"/>
    <property type="gene ID" value="TraesCS3B02G398600"/>
</dbReference>
<dbReference type="InterPro" id="IPR038357">
    <property type="entry name" value="KEN_sf"/>
</dbReference>
<name>A0A3B6FSV7_WHEAT</name>
<proteinExistence type="predicted"/>
<dbReference type="Proteomes" id="UP000019116">
    <property type="component" value="Chromosome 3B"/>
</dbReference>
<gene>
    <name evidence="1" type="primary">LOC123065936</name>
</gene>
<accession>A0A3B6FSV7</accession>
<evidence type="ECO:0000313" key="1">
    <source>
        <dbReference type="EnsemblPlants" id="TraesCS3B02G398600.1"/>
    </source>
</evidence>
<dbReference type="OrthoDB" id="580716at2759"/>
<reference evidence="1" key="1">
    <citation type="submission" date="2018-08" db="EMBL/GenBank/DDBJ databases">
        <authorList>
            <person name="Rossello M."/>
        </authorList>
    </citation>
    <scope>NUCLEOTIDE SEQUENCE [LARGE SCALE GENOMIC DNA]</scope>
    <source>
        <strain evidence="1">cv. Chinese Spring</strain>
    </source>
</reference>
<dbReference type="GeneID" id="123065936"/>
<evidence type="ECO:0008006" key="3">
    <source>
        <dbReference type="Google" id="ProtNLM"/>
    </source>
</evidence>